<dbReference type="CDD" id="cd00093">
    <property type="entry name" value="HTH_XRE"/>
    <property type="match status" value="1"/>
</dbReference>
<dbReference type="PROSITE" id="PS50943">
    <property type="entry name" value="HTH_CROC1"/>
    <property type="match status" value="1"/>
</dbReference>
<evidence type="ECO:0000259" key="1">
    <source>
        <dbReference type="PROSITE" id="PS50943"/>
    </source>
</evidence>
<accession>A0ABW7ZCN2</accession>
<gene>
    <name evidence="2" type="ORF">ACIBG2_51705</name>
</gene>
<dbReference type="InterPro" id="IPR010982">
    <property type="entry name" value="Lambda_DNA-bd_dom_sf"/>
</dbReference>
<dbReference type="InterPro" id="IPR001387">
    <property type="entry name" value="Cro/C1-type_HTH"/>
</dbReference>
<evidence type="ECO:0000313" key="2">
    <source>
        <dbReference type="EMBL" id="MFI6505921.1"/>
    </source>
</evidence>
<name>A0ABW7ZCN2_9ACTN</name>
<dbReference type="SMART" id="SM00530">
    <property type="entry name" value="HTH_XRE"/>
    <property type="match status" value="1"/>
</dbReference>
<dbReference type="SUPFAM" id="SSF47413">
    <property type="entry name" value="lambda repressor-like DNA-binding domains"/>
    <property type="match status" value="1"/>
</dbReference>
<dbReference type="Pfam" id="PF01381">
    <property type="entry name" value="HTH_3"/>
    <property type="match status" value="1"/>
</dbReference>
<sequence length="67" mass="7647">MARRLKAAMTERGLTHRDLAELADLGHRTVGRILLGDGYPDLATMARLEQAIDVELYPSRWHRHPRA</sequence>
<keyword evidence="3" id="KW-1185">Reference proteome</keyword>
<dbReference type="EMBL" id="JBITGY010000028">
    <property type="protein sequence ID" value="MFI6505921.1"/>
    <property type="molecule type" value="Genomic_DNA"/>
</dbReference>
<comment type="caution">
    <text evidence="2">The sequence shown here is derived from an EMBL/GenBank/DDBJ whole genome shotgun (WGS) entry which is preliminary data.</text>
</comment>
<protein>
    <submittedName>
        <fullName evidence="2">Multiprotein-bridging factor 1 family protein</fullName>
    </submittedName>
</protein>
<dbReference type="RefSeq" id="WP_397092400.1">
    <property type="nucleotide sequence ID" value="NZ_JBITGY010000028.1"/>
</dbReference>
<dbReference type="Proteomes" id="UP001612741">
    <property type="component" value="Unassembled WGS sequence"/>
</dbReference>
<dbReference type="Gene3D" id="1.10.260.40">
    <property type="entry name" value="lambda repressor-like DNA-binding domains"/>
    <property type="match status" value="1"/>
</dbReference>
<organism evidence="2 3">
    <name type="scientific">Nonomuraea typhae</name>
    <dbReference type="NCBI Taxonomy" id="2603600"/>
    <lineage>
        <taxon>Bacteria</taxon>
        <taxon>Bacillati</taxon>
        <taxon>Actinomycetota</taxon>
        <taxon>Actinomycetes</taxon>
        <taxon>Streptosporangiales</taxon>
        <taxon>Streptosporangiaceae</taxon>
        <taxon>Nonomuraea</taxon>
    </lineage>
</organism>
<evidence type="ECO:0000313" key="3">
    <source>
        <dbReference type="Proteomes" id="UP001612741"/>
    </source>
</evidence>
<proteinExistence type="predicted"/>
<feature type="domain" description="HTH cro/C1-type" evidence="1">
    <location>
        <begin position="5"/>
        <end position="59"/>
    </location>
</feature>
<reference evidence="2 3" key="1">
    <citation type="submission" date="2024-10" db="EMBL/GenBank/DDBJ databases">
        <title>The Natural Products Discovery Center: Release of the First 8490 Sequenced Strains for Exploring Actinobacteria Biosynthetic Diversity.</title>
        <authorList>
            <person name="Kalkreuter E."/>
            <person name="Kautsar S.A."/>
            <person name="Yang D."/>
            <person name="Bader C.D."/>
            <person name="Teijaro C.N."/>
            <person name="Fluegel L."/>
            <person name="Davis C.M."/>
            <person name="Simpson J.R."/>
            <person name="Lauterbach L."/>
            <person name="Steele A.D."/>
            <person name="Gui C."/>
            <person name="Meng S."/>
            <person name="Li G."/>
            <person name="Viehrig K."/>
            <person name="Ye F."/>
            <person name="Su P."/>
            <person name="Kiefer A.F."/>
            <person name="Nichols A."/>
            <person name="Cepeda A.J."/>
            <person name="Yan W."/>
            <person name="Fan B."/>
            <person name="Jiang Y."/>
            <person name="Adhikari A."/>
            <person name="Zheng C.-J."/>
            <person name="Schuster L."/>
            <person name="Cowan T.M."/>
            <person name="Smanski M.J."/>
            <person name="Chevrette M.G."/>
            <person name="De Carvalho L.P.S."/>
            <person name="Shen B."/>
        </authorList>
    </citation>
    <scope>NUCLEOTIDE SEQUENCE [LARGE SCALE GENOMIC DNA]</scope>
    <source>
        <strain evidence="2 3">NPDC050545</strain>
    </source>
</reference>